<evidence type="ECO:0000259" key="1">
    <source>
        <dbReference type="PROSITE" id="PS51186"/>
    </source>
</evidence>
<dbReference type="PANTHER" id="PTHR47237">
    <property type="entry name" value="SLL0310 PROTEIN"/>
    <property type="match status" value="1"/>
</dbReference>
<evidence type="ECO:0000313" key="2">
    <source>
        <dbReference type="EMBL" id="VDK57099.1"/>
    </source>
</evidence>
<dbReference type="Gene3D" id="3.40.630.30">
    <property type="match status" value="1"/>
</dbReference>
<dbReference type="AlphaFoldDB" id="A0A0M3K741"/>
<feature type="domain" description="N-acetyltransferase" evidence="1">
    <location>
        <begin position="25"/>
        <end position="168"/>
    </location>
</feature>
<name>A0A0M3K741_ANISI</name>
<dbReference type="InterPro" id="IPR016181">
    <property type="entry name" value="Acyl_CoA_acyltransferase"/>
</dbReference>
<evidence type="ECO:0000313" key="4">
    <source>
        <dbReference type="WBParaSite" id="ASIM_0001678201-mRNA-1"/>
    </source>
</evidence>
<dbReference type="SUPFAM" id="SSF55729">
    <property type="entry name" value="Acyl-CoA N-acyltransferases (Nat)"/>
    <property type="match status" value="1"/>
</dbReference>
<dbReference type="InterPro" id="IPR000182">
    <property type="entry name" value="GNAT_dom"/>
</dbReference>
<dbReference type="InterPro" id="IPR052729">
    <property type="entry name" value="Acyl/Acetyltrans_Enzymes"/>
</dbReference>
<dbReference type="Pfam" id="PF00583">
    <property type="entry name" value="Acetyltransf_1"/>
    <property type="match status" value="1"/>
</dbReference>
<reference evidence="4" key="1">
    <citation type="submission" date="2017-02" db="UniProtKB">
        <authorList>
            <consortium name="WormBaseParasite"/>
        </authorList>
    </citation>
    <scope>IDENTIFICATION</scope>
</reference>
<dbReference type="Proteomes" id="UP000267096">
    <property type="component" value="Unassembled WGS sequence"/>
</dbReference>
<organism evidence="4">
    <name type="scientific">Anisakis simplex</name>
    <name type="common">Herring worm</name>
    <dbReference type="NCBI Taxonomy" id="6269"/>
    <lineage>
        <taxon>Eukaryota</taxon>
        <taxon>Metazoa</taxon>
        <taxon>Ecdysozoa</taxon>
        <taxon>Nematoda</taxon>
        <taxon>Chromadorea</taxon>
        <taxon>Rhabditida</taxon>
        <taxon>Spirurina</taxon>
        <taxon>Ascaridomorpha</taxon>
        <taxon>Ascaridoidea</taxon>
        <taxon>Anisakidae</taxon>
        <taxon>Anisakis</taxon>
        <taxon>Anisakis simplex complex</taxon>
    </lineage>
</organism>
<accession>A0A0M3K741</accession>
<sequence length="235" mass="27615">MGEQSEDDFELDYDPSGAPDVLERLQFVSGTKEDFASMVQASYESDHWVRKFRDYDCYRKMFGDEKIHYIVAKTKYSEFVGTCICFEMEKMCFVGIYYVIPKYRSKGVGKKLFSETVTDALKQQYNIGLHAVKAMSTIYEKELGFDKKANWLVDTVQISDINFEKLNDLKTSKTVKGVRDVEFEKLVQYDVSVNKTKRESYVRHWAFERNDSVCKVFLVALLLTDNKKHRFKYKR</sequence>
<proteinExistence type="predicted"/>
<dbReference type="GO" id="GO:0016747">
    <property type="term" value="F:acyltransferase activity, transferring groups other than amino-acyl groups"/>
    <property type="evidence" value="ECO:0007669"/>
    <property type="project" value="InterPro"/>
</dbReference>
<dbReference type="CDD" id="cd04301">
    <property type="entry name" value="NAT_SF"/>
    <property type="match status" value="1"/>
</dbReference>
<dbReference type="OrthoDB" id="6418983at2759"/>
<evidence type="ECO:0000313" key="3">
    <source>
        <dbReference type="Proteomes" id="UP000267096"/>
    </source>
</evidence>
<protein>
    <submittedName>
        <fullName evidence="4">N-acetyltransferase domain-containing protein</fullName>
    </submittedName>
</protein>
<gene>
    <name evidence="2" type="ORF">ASIM_LOCUS16189</name>
</gene>
<dbReference type="PANTHER" id="PTHR47237:SF1">
    <property type="entry name" value="SLL0310 PROTEIN"/>
    <property type="match status" value="1"/>
</dbReference>
<reference evidence="2 3" key="2">
    <citation type="submission" date="2018-11" db="EMBL/GenBank/DDBJ databases">
        <authorList>
            <consortium name="Pathogen Informatics"/>
        </authorList>
    </citation>
    <scope>NUCLEOTIDE SEQUENCE [LARGE SCALE GENOMIC DNA]</scope>
</reference>
<dbReference type="PROSITE" id="PS51186">
    <property type="entry name" value="GNAT"/>
    <property type="match status" value="1"/>
</dbReference>
<dbReference type="EMBL" id="UYRR01032886">
    <property type="protein sequence ID" value="VDK57099.1"/>
    <property type="molecule type" value="Genomic_DNA"/>
</dbReference>
<dbReference type="WBParaSite" id="ASIM_0001678201-mRNA-1">
    <property type="protein sequence ID" value="ASIM_0001678201-mRNA-1"/>
    <property type="gene ID" value="ASIM_0001678201"/>
</dbReference>
<keyword evidence="3" id="KW-1185">Reference proteome</keyword>